<protein>
    <recommendedName>
        <fullName evidence="4">Secreted protein</fullName>
    </recommendedName>
</protein>
<dbReference type="EnsemblPlants" id="Bra000078.1">
    <property type="protein sequence ID" value="Bra000078.1-P"/>
    <property type="gene ID" value="Bra000078"/>
</dbReference>
<name>M4C7A0_BRACM</name>
<accession>M4C7A0</accession>
<organism evidence="2 3">
    <name type="scientific">Brassica campestris</name>
    <name type="common">Field mustard</name>
    <dbReference type="NCBI Taxonomy" id="3711"/>
    <lineage>
        <taxon>Eukaryota</taxon>
        <taxon>Viridiplantae</taxon>
        <taxon>Streptophyta</taxon>
        <taxon>Embryophyta</taxon>
        <taxon>Tracheophyta</taxon>
        <taxon>Spermatophyta</taxon>
        <taxon>Magnoliopsida</taxon>
        <taxon>eudicotyledons</taxon>
        <taxon>Gunneridae</taxon>
        <taxon>Pentapetalae</taxon>
        <taxon>rosids</taxon>
        <taxon>malvids</taxon>
        <taxon>Brassicales</taxon>
        <taxon>Brassicaceae</taxon>
        <taxon>Brassiceae</taxon>
        <taxon>Brassica</taxon>
    </lineage>
</organism>
<evidence type="ECO:0008006" key="4">
    <source>
        <dbReference type="Google" id="ProtNLM"/>
    </source>
</evidence>
<dbReference type="InParanoid" id="M4C7A0"/>
<dbReference type="Gramene" id="Bra000078.1">
    <property type="protein sequence ID" value="Bra000078.1-P"/>
    <property type="gene ID" value="Bra000078"/>
</dbReference>
<evidence type="ECO:0000313" key="3">
    <source>
        <dbReference type="Proteomes" id="UP000011750"/>
    </source>
</evidence>
<reference evidence="2 3" key="1">
    <citation type="journal article" date="2011" name="Nat. Genet.">
        <title>The genome of the mesopolyploid crop species Brassica rapa.</title>
        <authorList>
            <consortium name="Brassica rapa Genome Sequencing Project Consortium"/>
            <person name="Wang X."/>
            <person name="Wang H."/>
            <person name="Wang J."/>
            <person name="Sun R."/>
            <person name="Wu J."/>
            <person name="Liu S."/>
            <person name="Bai Y."/>
            <person name="Mun J.H."/>
            <person name="Bancroft I."/>
            <person name="Cheng F."/>
            <person name="Huang S."/>
            <person name="Li X."/>
            <person name="Hua W."/>
            <person name="Wang J."/>
            <person name="Wang X."/>
            <person name="Freeling M."/>
            <person name="Pires J.C."/>
            <person name="Paterson A.H."/>
            <person name="Chalhoub B."/>
            <person name="Wang B."/>
            <person name="Hayward A."/>
            <person name="Sharpe A.G."/>
            <person name="Park B.S."/>
            <person name="Weisshaar B."/>
            <person name="Liu B."/>
            <person name="Li B."/>
            <person name="Liu B."/>
            <person name="Tong C."/>
            <person name="Song C."/>
            <person name="Duran C."/>
            <person name="Peng C."/>
            <person name="Geng C."/>
            <person name="Koh C."/>
            <person name="Lin C."/>
            <person name="Edwards D."/>
            <person name="Mu D."/>
            <person name="Shen D."/>
            <person name="Soumpourou E."/>
            <person name="Li F."/>
            <person name="Fraser F."/>
            <person name="Conant G."/>
            <person name="Lassalle G."/>
            <person name="King G.J."/>
            <person name="Bonnema G."/>
            <person name="Tang H."/>
            <person name="Wang H."/>
            <person name="Belcram H."/>
            <person name="Zhou H."/>
            <person name="Hirakawa H."/>
            <person name="Abe H."/>
            <person name="Guo H."/>
            <person name="Wang H."/>
            <person name="Jin H."/>
            <person name="Parkin I.A."/>
            <person name="Batley J."/>
            <person name="Kim J.S."/>
            <person name="Just J."/>
            <person name="Li J."/>
            <person name="Xu J."/>
            <person name="Deng J."/>
            <person name="Kim J.A."/>
            <person name="Li J."/>
            <person name="Yu J."/>
            <person name="Meng J."/>
            <person name="Wang J."/>
            <person name="Min J."/>
            <person name="Poulain J."/>
            <person name="Wang J."/>
            <person name="Hatakeyama K."/>
            <person name="Wu K."/>
            <person name="Wang L."/>
            <person name="Fang L."/>
            <person name="Trick M."/>
            <person name="Links M.G."/>
            <person name="Zhao M."/>
            <person name="Jin M."/>
            <person name="Ramchiary N."/>
            <person name="Drou N."/>
            <person name="Berkman P.J."/>
            <person name="Cai Q."/>
            <person name="Huang Q."/>
            <person name="Li R."/>
            <person name="Tabata S."/>
            <person name="Cheng S."/>
            <person name="Zhang S."/>
            <person name="Zhang S."/>
            <person name="Huang S."/>
            <person name="Sato S."/>
            <person name="Sun S."/>
            <person name="Kwon S.J."/>
            <person name="Choi S.R."/>
            <person name="Lee T.H."/>
            <person name="Fan W."/>
            <person name="Zhao X."/>
            <person name="Tan X."/>
            <person name="Xu X."/>
            <person name="Wang Y."/>
            <person name="Qiu Y."/>
            <person name="Yin Y."/>
            <person name="Li Y."/>
            <person name="Du Y."/>
            <person name="Liao Y."/>
            <person name="Lim Y."/>
            <person name="Narusaka Y."/>
            <person name="Wang Y."/>
            <person name="Wang Z."/>
            <person name="Li Z."/>
            <person name="Wang Z."/>
            <person name="Xiong Z."/>
            <person name="Zhang Z."/>
        </authorList>
    </citation>
    <scope>NUCLEOTIDE SEQUENCE [LARGE SCALE GENOMIC DNA]</scope>
    <source>
        <strain evidence="2 3">cv. Chiifu-401-42</strain>
    </source>
</reference>
<dbReference type="AlphaFoldDB" id="M4C7A0"/>
<feature type="chain" id="PRO_5004049794" description="Secreted protein" evidence="1">
    <location>
        <begin position="24"/>
        <end position="80"/>
    </location>
</feature>
<evidence type="ECO:0000256" key="1">
    <source>
        <dbReference type="SAM" id="SignalP"/>
    </source>
</evidence>
<feature type="signal peptide" evidence="1">
    <location>
        <begin position="1"/>
        <end position="23"/>
    </location>
</feature>
<proteinExistence type="predicted"/>
<dbReference type="Proteomes" id="UP000011750">
    <property type="component" value="Chromosome A03"/>
</dbReference>
<sequence>MARFPSPSVSCMYLWVFIFANRAFVHERCENAELTEASRTEFMTPAAFIFLSGTIFGLWHPDSNTNRYCNKRAGFDHLIL</sequence>
<keyword evidence="3" id="KW-1185">Reference proteome</keyword>
<evidence type="ECO:0000313" key="2">
    <source>
        <dbReference type="EnsemblPlants" id="Bra000078.1-P"/>
    </source>
</evidence>
<keyword evidence="1" id="KW-0732">Signal</keyword>
<dbReference type="HOGENOM" id="CLU_2593128_0_0_1"/>
<reference evidence="2 3" key="2">
    <citation type="journal article" date="2018" name="Hortic Res">
        <title>Improved Brassica rapa reference genome by single-molecule sequencing and chromosome conformation capture technologies.</title>
        <authorList>
            <person name="Zhang L."/>
            <person name="Cai X."/>
            <person name="Wu J."/>
            <person name="Liu M."/>
            <person name="Grob S."/>
            <person name="Cheng F."/>
            <person name="Liang J."/>
            <person name="Cai C."/>
            <person name="Liu Z."/>
            <person name="Liu B."/>
            <person name="Wang F."/>
            <person name="Li S."/>
            <person name="Liu F."/>
            <person name="Li X."/>
            <person name="Cheng L."/>
            <person name="Yang W."/>
            <person name="Li M.H."/>
            <person name="Grossniklaus U."/>
            <person name="Zheng H."/>
            <person name="Wang X."/>
        </authorList>
    </citation>
    <scope>NUCLEOTIDE SEQUENCE [LARGE SCALE GENOMIC DNA]</scope>
    <source>
        <strain evidence="2 3">cv. Chiifu-401-42</strain>
    </source>
</reference>
<reference evidence="2" key="3">
    <citation type="submission" date="2023-03" db="UniProtKB">
        <authorList>
            <consortium name="EnsemblPlants"/>
        </authorList>
    </citation>
    <scope>IDENTIFICATION</scope>
    <source>
        <strain evidence="2">cv. Chiifu-401-42</strain>
    </source>
</reference>